<dbReference type="PROSITE" id="PS00211">
    <property type="entry name" value="ABC_TRANSPORTER_1"/>
    <property type="match status" value="1"/>
</dbReference>
<dbReference type="Proteomes" id="UP001373159">
    <property type="component" value="Unassembled WGS sequence"/>
</dbReference>
<dbReference type="InterPro" id="IPR003593">
    <property type="entry name" value="AAA+_ATPase"/>
</dbReference>
<keyword evidence="7" id="KW-1185">Reference proteome</keyword>
<dbReference type="GO" id="GO:0005524">
    <property type="term" value="F:ATP binding"/>
    <property type="evidence" value="ECO:0007669"/>
    <property type="project" value="UniProtKB-KW"/>
</dbReference>
<dbReference type="EMBL" id="JBANBB010000001">
    <property type="protein sequence ID" value="MEK0306559.1"/>
    <property type="molecule type" value="Genomic_DNA"/>
</dbReference>
<reference evidence="6 7" key="1">
    <citation type="submission" date="2024-02" db="EMBL/GenBank/DDBJ databases">
        <title>Bifidobacterium honeyensis sp. nov., isolated from the comb honey.</title>
        <authorList>
            <person name="Liu W."/>
            <person name="Li Y."/>
        </authorList>
    </citation>
    <scope>NUCLEOTIDE SEQUENCE [LARGE SCALE GENOMIC DNA]</scope>
    <source>
        <strain evidence="6 7">IMAU50988</strain>
    </source>
</reference>
<gene>
    <name evidence="6" type="ORF">V8P97_03625</name>
</gene>
<dbReference type="PANTHER" id="PTHR43335">
    <property type="entry name" value="ABC TRANSPORTER, ATP-BINDING PROTEIN"/>
    <property type="match status" value="1"/>
</dbReference>
<keyword evidence="4 6" id="KW-0067">ATP-binding</keyword>
<evidence type="ECO:0000256" key="2">
    <source>
        <dbReference type="ARBA" id="ARBA00022448"/>
    </source>
</evidence>
<comment type="caution">
    <text evidence="6">The sequence shown here is derived from an EMBL/GenBank/DDBJ whole genome shotgun (WGS) entry which is preliminary data.</text>
</comment>
<keyword evidence="3" id="KW-0547">Nucleotide-binding</keyword>
<evidence type="ECO:0000313" key="6">
    <source>
        <dbReference type="EMBL" id="MEK0306559.1"/>
    </source>
</evidence>
<evidence type="ECO:0000256" key="4">
    <source>
        <dbReference type="ARBA" id="ARBA00022840"/>
    </source>
</evidence>
<organism evidence="6 7">
    <name type="scientific">Bifidobacterium favimelis</name>
    <dbReference type="NCBI Taxonomy" id="3122979"/>
    <lineage>
        <taxon>Bacteria</taxon>
        <taxon>Bacillati</taxon>
        <taxon>Actinomycetota</taxon>
        <taxon>Actinomycetes</taxon>
        <taxon>Bifidobacteriales</taxon>
        <taxon>Bifidobacteriaceae</taxon>
        <taxon>Bifidobacterium</taxon>
    </lineage>
</organism>
<feature type="domain" description="ABC transporter" evidence="5">
    <location>
        <begin position="3"/>
        <end position="229"/>
    </location>
</feature>
<proteinExistence type="inferred from homology"/>
<dbReference type="InterPro" id="IPR027417">
    <property type="entry name" value="P-loop_NTPase"/>
</dbReference>
<keyword evidence="2" id="KW-0813">Transport</keyword>
<protein>
    <submittedName>
        <fullName evidence="6">ATP-binding cassette domain-containing protein</fullName>
    </submittedName>
</protein>
<dbReference type="Gene3D" id="3.40.50.300">
    <property type="entry name" value="P-loop containing nucleotide triphosphate hydrolases"/>
    <property type="match status" value="1"/>
</dbReference>
<name>A0ABU8ZNM8_9BIFI</name>
<dbReference type="InterPro" id="IPR003439">
    <property type="entry name" value="ABC_transporter-like_ATP-bd"/>
</dbReference>
<comment type="similarity">
    <text evidence="1">Belongs to the ABC transporter superfamily.</text>
</comment>
<evidence type="ECO:0000256" key="1">
    <source>
        <dbReference type="ARBA" id="ARBA00005417"/>
    </source>
</evidence>
<dbReference type="SUPFAM" id="SSF52540">
    <property type="entry name" value="P-loop containing nucleoside triphosphate hydrolases"/>
    <property type="match status" value="1"/>
</dbReference>
<dbReference type="PROSITE" id="PS50893">
    <property type="entry name" value="ABC_TRANSPORTER_2"/>
    <property type="match status" value="1"/>
</dbReference>
<dbReference type="Pfam" id="PF00005">
    <property type="entry name" value="ABC_tran"/>
    <property type="match status" value="1"/>
</dbReference>
<dbReference type="SMART" id="SM00382">
    <property type="entry name" value="AAA"/>
    <property type="match status" value="1"/>
</dbReference>
<accession>A0ABU8ZNM8</accession>
<evidence type="ECO:0000256" key="3">
    <source>
        <dbReference type="ARBA" id="ARBA00022741"/>
    </source>
</evidence>
<dbReference type="InterPro" id="IPR017871">
    <property type="entry name" value="ABC_transporter-like_CS"/>
</dbReference>
<evidence type="ECO:0000313" key="7">
    <source>
        <dbReference type="Proteomes" id="UP001373159"/>
    </source>
</evidence>
<evidence type="ECO:0000259" key="5">
    <source>
        <dbReference type="PROSITE" id="PS50893"/>
    </source>
</evidence>
<sequence length="233" mass="25419">MYVQVSGVTKTIKHKQVLDEASMSCEKGKVYGLVGPNGSGKTMMLRTICGFIHPDAGTVEVGGKPVVFNENLPVRMGAIIETPGFIGNKSAMWNLEYLAGLDKGWDLKETLRLLDIFNLYKKREDKVKSYSLGMRQKLAVVQALMEHQELVLLDEPTNGLDKASVGVFLDEIDRQRESGTTVIIASHHDDEITQVADAVYTIGEGRIVDCVERSSTVKASNGEDAEGVGDSAD</sequence>
<dbReference type="PANTHER" id="PTHR43335:SF4">
    <property type="entry name" value="ABC TRANSPORTER, ATP-BINDING PROTEIN"/>
    <property type="match status" value="1"/>
</dbReference>
<dbReference type="RefSeq" id="WP_340469096.1">
    <property type="nucleotide sequence ID" value="NZ_JBANBB010000001.1"/>
</dbReference>